<keyword evidence="2" id="KW-1185">Reference proteome</keyword>
<organism evidence="1 2">
    <name type="scientific">Avena sativa</name>
    <name type="common">Oat</name>
    <dbReference type="NCBI Taxonomy" id="4498"/>
    <lineage>
        <taxon>Eukaryota</taxon>
        <taxon>Viridiplantae</taxon>
        <taxon>Streptophyta</taxon>
        <taxon>Embryophyta</taxon>
        <taxon>Tracheophyta</taxon>
        <taxon>Spermatophyta</taxon>
        <taxon>Magnoliopsida</taxon>
        <taxon>Liliopsida</taxon>
        <taxon>Poales</taxon>
        <taxon>Poaceae</taxon>
        <taxon>BOP clade</taxon>
        <taxon>Pooideae</taxon>
        <taxon>Poodae</taxon>
        <taxon>Poeae</taxon>
        <taxon>Poeae Chloroplast Group 1 (Aveneae type)</taxon>
        <taxon>Aveninae</taxon>
        <taxon>Avena</taxon>
    </lineage>
</organism>
<reference evidence="1" key="1">
    <citation type="submission" date="2021-05" db="EMBL/GenBank/DDBJ databases">
        <authorList>
            <person name="Scholz U."/>
            <person name="Mascher M."/>
            <person name="Fiebig A."/>
        </authorList>
    </citation>
    <scope>NUCLEOTIDE SEQUENCE [LARGE SCALE GENOMIC DNA]</scope>
</reference>
<reference evidence="1" key="2">
    <citation type="submission" date="2025-09" db="UniProtKB">
        <authorList>
            <consortium name="EnsemblPlants"/>
        </authorList>
    </citation>
    <scope>IDENTIFICATION</scope>
</reference>
<name>A0ACD6AFD8_AVESA</name>
<proteinExistence type="predicted"/>
<evidence type="ECO:0000313" key="2">
    <source>
        <dbReference type="Proteomes" id="UP001732700"/>
    </source>
</evidence>
<accession>A0ACD6AFD8</accession>
<protein>
    <submittedName>
        <fullName evidence="1">Uncharacterized protein</fullName>
    </submittedName>
</protein>
<dbReference type="EnsemblPlants" id="AVESA.00010b.r2.7DG1362720.1">
    <property type="protein sequence ID" value="AVESA.00010b.r2.7DG1362720.1.CDS"/>
    <property type="gene ID" value="AVESA.00010b.r2.7DG1362720"/>
</dbReference>
<evidence type="ECO:0000313" key="1">
    <source>
        <dbReference type="EnsemblPlants" id="AVESA.00010b.r2.7DG1362720.1.CDS"/>
    </source>
</evidence>
<sequence length="162" mass="18062">MKYHLLILLVLAASPSSTTAYVICIGDGRYAANSTYEANLRRLASTLPAEISSSPQGIRALGYWPHRLRATWECYGGASSCSACIAGGFKKSEGECPNTKEFVFYGRDCYLHLADFRAFERFFRPTLTQSIAAVLALQAVAFAYLLFLFLQEWRQHTRGDSI</sequence>
<dbReference type="Proteomes" id="UP001732700">
    <property type="component" value="Chromosome 7D"/>
</dbReference>